<keyword evidence="1" id="KW-1133">Transmembrane helix</keyword>
<evidence type="ECO:0000313" key="3">
    <source>
        <dbReference type="Proteomes" id="UP001204439"/>
    </source>
</evidence>
<feature type="transmembrane region" description="Helical" evidence="1">
    <location>
        <begin position="194"/>
        <end position="222"/>
    </location>
</feature>
<sequence>MKKKKKPSFFKGLVSTVHLWVGLVVGIVFVLIAASGAVLSFEDELEPIIYPKFYYASEGRNTDQLLPIESLLDSAKQHSNDNEIARIVLTKDLGKGGNILFVTKGSRLERSFIGVDPYNGKVQEVIKPGRHLFTWMEEFHRKLIMGKIGKTITGICCVAYILIILTGVILWWPKNNKILKQRIKIKWDASTKRLNWDFHAVGGIYSTPLLMLMCLTGITWSYSIFESEEIKFDTQSHQVSAQTYAMITHKYYLTERDEKVQIGLPDKKKDYLDVSVGKDDLYYHPETAALLKEDSYEKVSLYFKVKSWMKPLHTGSAFGFVGKLIYFLMTLIGVSLPITGFIIWFGKKKKKKKPSIRAKVLT</sequence>
<keyword evidence="3" id="KW-1185">Reference proteome</keyword>
<feature type="transmembrane region" description="Helical" evidence="1">
    <location>
        <begin position="152"/>
        <end position="173"/>
    </location>
</feature>
<dbReference type="RefSeq" id="WP_063969093.1">
    <property type="nucleotide sequence ID" value="NZ_JAMXLT020000003.1"/>
</dbReference>
<keyword evidence="1" id="KW-0812">Transmembrane</keyword>
<dbReference type="PANTHER" id="PTHR34219">
    <property type="entry name" value="IRON-REGULATED INNER MEMBRANE PROTEIN-RELATED"/>
    <property type="match status" value="1"/>
</dbReference>
<keyword evidence="1" id="KW-0472">Membrane</keyword>
<protein>
    <submittedName>
        <fullName evidence="2">PepSY-associated TM helix domain-containing protein</fullName>
    </submittedName>
</protein>
<dbReference type="InterPro" id="IPR005625">
    <property type="entry name" value="PepSY-ass_TM"/>
</dbReference>
<dbReference type="Pfam" id="PF03929">
    <property type="entry name" value="PepSY_TM"/>
    <property type="match status" value="1"/>
</dbReference>
<feature type="transmembrane region" description="Helical" evidence="1">
    <location>
        <begin position="12"/>
        <end position="34"/>
    </location>
</feature>
<evidence type="ECO:0000313" key="2">
    <source>
        <dbReference type="EMBL" id="MDW8547829.1"/>
    </source>
</evidence>
<dbReference type="Proteomes" id="UP001204439">
    <property type="component" value="Unassembled WGS sequence"/>
</dbReference>
<gene>
    <name evidence="2" type="ORF">NG800_002825</name>
</gene>
<dbReference type="PANTHER" id="PTHR34219:SF3">
    <property type="entry name" value="BLL7967 PROTEIN"/>
    <property type="match status" value="1"/>
</dbReference>
<dbReference type="EMBL" id="JAMXLT020000003">
    <property type="protein sequence ID" value="MDW8547829.1"/>
    <property type="molecule type" value="Genomic_DNA"/>
</dbReference>
<comment type="caution">
    <text evidence="2">The sequence shown here is derived from an EMBL/GenBank/DDBJ whole genome shotgun (WGS) entry which is preliminary data.</text>
</comment>
<reference evidence="2 3" key="1">
    <citation type="submission" date="2023-11" db="EMBL/GenBank/DDBJ databases">
        <title>First isolation, identification, and characterization of non-pathogenic Epilithonimonas ginsengisoli isolated from diseased farmed rainbow trout (Oncorhynchus mykiss) in Chile.</title>
        <authorList>
            <person name="Miranda C.D."/>
            <person name="Irgang R."/>
            <person name="Concha C."/>
            <person name="Rojas R."/>
            <person name="Avendano R."/>
        </authorList>
    </citation>
    <scope>NUCLEOTIDE SEQUENCE [LARGE SCALE GENOMIC DNA]</scope>
    <source>
        <strain evidence="2 3">FP99</strain>
    </source>
</reference>
<feature type="transmembrane region" description="Helical" evidence="1">
    <location>
        <begin position="324"/>
        <end position="345"/>
    </location>
</feature>
<organism evidence="2 3">
    <name type="scientific">Epilithonimonas ginsengisoli</name>
    <dbReference type="NCBI Taxonomy" id="1245592"/>
    <lineage>
        <taxon>Bacteria</taxon>
        <taxon>Pseudomonadati</taxon>
        <taxon>Bacteroidota</taxon>
        <taxon>Flavobacteriia</taxon>
        <taxon>Flavobacteriales</taxon>
        <taxon>Weeksellaceae</taxon>
        <taxon>Chryseobacterium group</taxon>
        <taxon>Epilithonimonas</taxon>
    </lineage>
</organism>
<evidence type="ECO:0000256" key="1">
    <source>
        <dbReference type="SAM" id="Phobius"/>
    </source>
</evidence>
<accession>A0ABU4JDT4</accession>
<name>A0ABU4JDT4_9FLAO</name>
<proteinExistence type="predicted"/>